<gene>
    <name evidence="1" type="ORF">BCR32DRAFT_284190</name>
</gene>
<accession>A0A1Y1WSB0</accession>
<dbReference type="EMBL" id="MCFG01000299">
    <property type="protein sequence ID" value="ORX76423.1"/>
    <property type="molecule type" value="Genomic_DNA"/>
</dbReference>
<comment type="caution">
    <text evidence="1">The sequence shown here is derived from an EMBL/GenBank/DDBJ whole genome shotgun (WGS) entry which is preliminary data.</text>
</comment>
<keyword evidence="2" id="KW-1185">Reference proteome</keyword>
<protein>
    <submittedName>
        <fullName evidence="1">Uncharacterized protein</fullName>
    </submittedName>
</protein>
<dbReference type="AlphaFoldDB" id="A0A1Y1WSB0"/>
<proteinExistence type="predicted"/>
<dbReference type="Proteomes" id="UP000193944">
    <property type="component" value="Unassembled WGS sequence"/>
</dbReference>
<organism evidence="1 2">
    <name type="scientific">Anaeromyces robustus</name>
    <dbReference type="NCBI Taxonomy" id="1754192"/>
    <lineage>
        <taxon>Eukaryota</taxon>
        <taxon>Fungi</taxon>
        <taxon>Fungi incertae sedis</taxon>
        <taxon>Chytridiomycota</taxon>
        <taxon>Chytridiomycota incertae sedis</taxon>
        <taxon>Neocallimastigomycetes</taxon>
        <taxon>Neocallimastigales</taxon>
        <taxon>Neocallimastigaceae</taxon>
        <taxon>Anaeromyces</taxon>
    </lineage>
</organism>
<reference evidence="1 2" key="1">
    <citation type="submission" date="2016-08" db="EMBL/GenBank/DDBJ databases">
        <title>A Parts List for Fungal Cellulosomes Revealed by Comparative Genomics.</title>
        <authorList>
            <consortium name="DOE Joint Genome Institute"/>
            <person name="Haitjema C.H."/>
            <person name="Gilmore S.P."/>
            <person name="Henske J.K."/>
            <person name="Solomon K.V."/>
            <person name="De Groot R."/>
            <person name="Kuo A."/>
            <person name="Mondo S.J."/>
            <person name="Salamov A.A."/>
            <person name="Labutti K."/>
            <person name="Zhao Z."/>
            <person name="Chiniquy J."/>
            <person name="Barry K."/>
            <person name="Brewer H.M."/>
            <person name="Purvine S.O."/>
            <person name="Wright A.T."/>
            <person name="Boxma B."/>
            <person name="Van Alen T."/>
            <person name="Hackstein J.H."/>
            <person name="Baker S.E."/>
            <person name="Grigoriev I.V."/>
            <person name="O'Malley M.A."/>
        </authorList>
    </citation>
    <scope>NUCLEOTIDE SEQUENCE [LARGE SCALE GENOMIC DNA]</scope>
    <source>
        <strain evidence="1 2">S4</strain>
    </source>
</reference>
<evidence type="ECO:0000313" key="2">
    <source>
        <dbReference type="Proteomes" id="UP000193944"/>
    </source>
</evidence>
<name>A0A1Y1WSB0_9FUNG</name>
<reference evidence="1 2" key="2">
    <citation type="submission" date="2016-08" db="EMBL/GenBank/DDBJ databases">
        <title>Pervasive Adenine N6-methylation of Active Genes in Fungi.</title>
        <authorList>
            <consortium name="DOE Joint Genome Institute"/>
            <person name="Mondo S.J."/>
            <person name="Dannebaum R.O."/>
            <person name="Kuo R.C."/>
            <person name="Labutti K."/>
            <person name="Haridas S."/>
            <person name="Kuo A."/>
            <person name="Salamov A."/>
            <person name="Ahrendt S.R."/>
            <person name="Lipzen A."/>
            <person name="Sullivan W."/>
            <person name="Andreopoulos W.B."/>
            <person name="Clum A."/>
            <person name="Lindquist E."/>
            <person name="Daum C."/>
            <person name="Ramamoorthy G.K."/>
            <person name="Gryganskyi A."/>
            <person name="Culley D."/>
            <person name="Magnuson J.K."/>
            <person name="James T.Y."/>
            <person name="O'Malley M.A."/>
            <person name="Stajich J.E."/>
            <person name="Spatafora J.W."/>
            <person name="Visel A."/>
            <person name="Grigoriev I.V."/>
        </authorList>
    </citation>
    <scope>NUCLEOTIDE SEQUENCE [LARGE SCALE GENOMIC DNA]</scope>
    <source>
        <strain evidence="1 2">S4</strain>
    </source>
</reference>
<evidence type="ECO:0000313" key="1">
    <source>
        <dbReference type="EMBL" id="ORX76423.1"/>
    </source>
</evidence>
<sequence>MLKVDICYEPGKKNVLVDALSRIKREDKKSLVRARIISILDQEIFAFKVAHYKIILEKIFQ</sequence>